<dbReference type="Gene3D" id="3.40.710.10">
    <property type="entry name" value="DD-peptidase/beta-lactamase superfamily"/>
    <property type="match status" value="1"/>
</dbReference>
<protein>
    <submittedName>
        <fullName evidence="3">Beta-lactamase family protein</fullName>
    </submittedName>
</protein>
<proteinExistence type="predicted"/>
<dbReference type="RefSeq" id="WP_206569081.1">
    <property type="nucleotide sequence ID" value="NZ_JAFKCW010000002.1"/>
</dbReference>
<dbReference type="Pfam" id="PF00144">
    <property type="entry name" value="Beta-lactamase"/>
    <property type="match status" value="1"/>
</dbReference>
<keyword evidence="1" id="KW-1133">Transmembrane helix</keyword>
<keyword evidence="4" id="KW-1185">Reference proteome</keyword>
<evidence type="ECO:0000313" key="4">
    <source>
        <dbReference type="Proteomes" id="UP000664698"/>
    </source>
</evidence>
<name>A0ABS3BP65_9BACT</name>
<comment type="caution">
    <text evidence="3">The sequence shown here is derived from an EMBL/GenBank/DDBJ whole genome shotgun (WGS) entry which is preliminary data.</text>
</comment>
<accession>A0ABS3BP65</accession>
<dbReference type="InterPro" id="IPR001466">
    <property type="entry name" value="Beta-lactam-related"/>
</dbReference>
<sequence length="365" mass="41188">MNWKIKYAILGIAFWLLLFLAWEWWQSYPKVRLTPKSHPESREATIDSILVRSLSDFLIPGIAVGIVEDEKITYLKAFGYENLETKDSLTLKSQLPVASVSKIFTALALANYGLAEGFSIDTAVNALMPRDGKLPPEIGQITFRELLEHRSGLKDSRSIKNLLAQEEKRKLSLLPDYLTSPDQQNKAYRYADVNFDLIGYVLEASSDRRFGDLVRDNTLEAAGMAQSFFSEERLFTSPGHKRTFLWKRIQPENLKFERLPSPSSSLVLTADDLSKALLHLCRGSMGAFDQELNWLKAGTESPAGFQKITLQNIEFFGHFGEQGGFSSILVYAPSLEVGLFLICNSEDKYDFRKSIPSEIIKVIAQ</sequence>
<dbReference type="PANTHER" id="PTHR46825">
    <property type="entry name" value="D-ALANYL-D-ALANINE-CARBOXYPEPTIDASE/ENDOPEPTIDASE AMPH"/>
    <property type="match status" value="1"/>
</dbReference>
<dbReference type="InterPro" id="IPR050491">
    <property type="entry name" value="AmpC-like"/>
</dbReference>
<dbReference type="SUPFAM" id="SSF56601">
    <property type="entry name" value="beta-lactamase/transpeptidase-like"/>
    <property type="match status" value="1"/>
</dbReference>
<keyword evidence="1" id="KW-0812">Transmembrane</keyword>
<dbReference type="EMBL" id="JAFKCW010000002">
    <property type="protein sequence ID" value="MBN7801102.1"/>
    <property type="molecule type" value="Genomic_DNA"/>
</dbReference>
<reference evidence="3 4" key="1">
    <citation type="submission" date="2021-03" db="EMBL/GenBank/DDBJ databases">
        <title>novel species isolated from a fishpond in China.</title>
        <authorList>
            <person name="Lu H."/>
            <person name="Cai Z."/>
        </authorList>
    </citation>
    <scope>NUCLEOTIDE SEQUENCE [LARGE SCALE GENOMIC DNA]</scope>
    <source>
        <strain evidence="3 4">JCM 31546</strain>
    </source>
</reference>
<evidence type="ECO:0000313" key="3">
    <source>
        <dbReference type="EMBL" id="MBN7801102.1"/>
    </source>
</evidence>
<feature type="transmembrane region" description="Helical" evidence="1">
    <location>
        <begin position="7"/>
        <end position="25"/>
    </location>
</feature>
<gene>
    <name evidence="3" type="ORF">J0A67_09525</name>
</gene>
<dbReference type="Proteomes" id="UP000664698">
    <property type="component" value="Unassembled WGS sequence"/>
</dbReference>
<evidence type="ECO:0000259" key="2">
    <source>
        <dbReference type="Pfam" id="PF00144"/>
    </source>
</evidence>
<organism evidence="3 4">
    <name type="scientific">Algoriphagus aestuariicola</name>
    <dbReference type="NCBI Taxonomy" id="1852016"/>
    <lineage>
        <taxon>Bacteria</taxon>
        <taxon>Pseudomonadati</taxon>
        <taxon>Bacteroidota</taxon>
        <taxon>Cytophagia</taxon>
        <taxon>Cytophagales</taxon>
        <taxon>Cyclobacteriaceae</taxon>
        <taxon>Algoriphagus</taxon>
    </lineage>
</organism>
<keyword evidence="1" id="KW-0472">Membrane</keyword>
<evidence type="ECO:0000256" key="1">
    <source>
        <dbReference type="SAM" id="Phobius"/>
    </source>
</evidence>
<dbReference type="PANTHER" id="PTHR46825:SF9">
    <property type="entry name" value="BETA-LACTAMASE-RELATED DOMAIN-CONTAINING PROTEIN"/>
    <property type="match status" value="1"/>
</dbReference>
<dbReference type="InterPro" id="IPR012338">
    <property type="entry name" value="Beta-lactam/transpept-like"/>
</dbReference>
<feature type="domain" description="Beta-lactamase-related" evidence="2">
    <location>
        <begin position="59"/>
        <end position="352"/>
    </location>
</feature>